<dbReference type="Gramene" id="TuG1812G0300004658.01.T05">
    <property type="protein sequence ID" value="TuG1812G0300004658.01.T05.cds368914"/>
    <property type="gene ID" value="TuG1812G0300004658.01"/>
</dbReference>
<evidence type="ECO:0000313" key="4">
    <source>
        <dbReference type="Proteomes" id="UP000015106"/>
    </source>
</evidence>
<reference evidence="3" key="3">
    <citation type="submission" date="2022-06" db="UniProtKB">
        <authorList>
            <consortium name="EnsemblPlants"/>
        </authorList>
    </citation>
    <scope>IDENTIFICATION</scope>
</reference>
<evidence type="ECO:0000313" key="3">
    <source>
        <dbReference type="EnsemblPlants" id="TuG1812G0300004658.01.T05.cds368914"/>
    </source>
</evidence>
<evidence type="ECO:0000256" key="1">
    <source>
        <dbReference type="SAM" id="MobiDB-lite"/>
    </source>
</evidence>
<dbReference type="AlphaFoldDB" id="A0A8R7TZS9"/>
<dbReference type="EnsemblPlants" id="TuG1812G0300004658.01.T05">
    <property type="protein sequence ID" value="TuG1812G0300004658.01.T05.cds368914"/>
    <property type="gene ID" value="TuG1812G0300004658.01"/>
</dbReference>
<reference evidence="4" key="1">
    <citation type="journal article" date="2013" name="Nature">
        <title>Draft genome of the wheat A-genome progenitor Triticum urartu.</title>
        <authorList>
            <person name="Ling H.Q."/>
            <person name="Zhao S."/>
            <person name="Liu D."/>
            <person name="Wang J."/>
            <person name="Sun H."/>
            <person name="Zhang C."/>
            <person name="Fan H."/>
            <person name="Li D."/>
            <person name="Dong L."/>
            <person name="Tao Y."/>
            <person name="Gao C."/>
            <person name="Wu H."/>
            <person name="Li Y."/>
            <person name="Cui Y."/>
            <person name="Guo X."/>
            <person name="Zheng S."/>
            <person name="Wang B."/>
            <person name="Yu K."/>
            <person name="Liang Q."/>
            <person name="Yang W."/>
            <person name="Lou X."/>
            <person name="Chen J."/>
            <person name="Feng M."/>
            <person name="Jian J."/>
            <person name="Zhang X."/>
            <person name="Luo G."/>
            <person name="Jiang Y."/>
            <person name="Liu J."/>
            <person name="Wang Z."/>
            <person name="Sha Y."/>
            <person name="Zhang B."/>
            <person name="Wu H."/>
            <person name="Tang D."/>
            <person name="Shen Q."/>
            <person name="Xue P."/>
            <person name="Zou S."/>
            <person name="Wang X."/>
            <person name="Liu X."/>
            <person name="Wang F."/>
            <person name="Yang Y."/>
            <person name="An X."/>
            <person name="Dong Z."/>
            <person name="Zhang K."/>
            <person name="Zhang X."/>
            <person name="Luo M.C."/>
            <person name="Dvorak J."/>
            <person name="Tong Y."/>
            <person name="Wang J."/>
            <person name="Yang H."/>
            <person name="Li Z."/>
            <person name="Wang D."/>
            <person name="Zhang A."/>
            <person name="Wang J."/>
        </authorList>
    </citation>
    <scope>NUCLEOTIDE SEQUENCE</scope>
    <source>
        <strain evidence="4">cv. G1812</strain>
    </source>
</reference>
<sequence length="123" mass="13552">SRSSSLLHHLGAILLTLFCRSKKATDREDEQLVVVRREDEEVDGDARGRGSGGEAAVRSLQRPAPGRSTRAGRLCGTTCAPQHQAPWLRLVSLVTAPSIFVQFLSARDFCSLIFSSKYRFFSS</sequence>
<proteinExistence type="predicted"/>
<feature type="compositionally biased region" description="Basic and acidic residues" evidence="1">
    <location>
        <begin position="39"/>
        <end position="48"/>
    </location>
</feature>
<protein>
    <submittedName>
        <fullName evidence="3">Uncharacterized protein</fullName>
    </submittedName>
</protein>
<keyword evidence="2" id="KW-0732">Signal</keyword>
<name>A0A8R7TZS9_TRIUA</name>
<organism evidence="3 4">
    <name type="scientific">Triticum urartu</name>
    <name type="common">Red wild einkorn</name>
    <name type="synonym">Crithodium urartu</name>
    <dbReference type="NCBI Taxonomy" id="4572"/>
    <lineage>
        <taxon>Eukaryota</taxon>
        <taxon>Viridiplantae</taxon>
        <taxon>Streptophyta</taxon>
        <taxon>Embryophyta</taxon>
        <taxon>Tracheophyta</taxon>
        <taxon>Spermatophyta</taxon>
        <taxon>Magnoliopsida</taxon>
        <taxon>Liliopsida</taxon>
        <taxon>Poales</taxon>
        <taxon>Poaceae</taxon>
        <taxon>BOP clade</taxon>
        <taxon>Pooideae</taxon>
        <taxon>Triticodae</taxon>
        <taxon>Triticeae</taxon>
        <taxon>Triticinae</taxon>
        <taxon>Triticum</taxon>
    </lineage>
</organism>
<keyword evidence="4" id="KW-1185">Reference proteome</keyword>
<evidence type="ECO:0000256" key="2">
    <source>
        <dbReference type="SAM" id="SignalP"/>
    </source>
</evidence>
<reference evidence="3" key="2">
    <citation type="submission" date="2018-03" db="EMBL/GenBank/DDBJ databases">
        <title>The Triticum urartu genome reveals the dynamic nature of wheat genome evolution.</title>
        <authorList>
            <person name="Ling H."/>
            <person name="Ma B."/>
            <person name="Shi X."/>
            <person name="Liu H."/>
            <person name="Dong L."/>
            <person name="Sun H."/>
            <person name="Cao Y."/>
            <person name="Gao Q."/>
            <person name="Zheng S."/>
            <person name="Li Y."/>
            <person name="Yu Y."/>
            <person name="Du H."/>
            <person name="Qi M."/>
            <person name="Li Y."/>
            <person name="Yu H."/>
            <person name="Cui Y."/>
            <person name="Wang N."/>
            <person name="Chen C."/>
            <person name="Wu H."/>
            <person name="Zhao Y."/>
            <person name="Zhang J."/>
            <person name="Li Y."/>
            <person name="Zhou W."/>
            <person name="Zhang B."/>
            <person name="Hu W."/>
            <person name="Eijk M."/>
            <person name="Tang J."/>
            <person name="Witsenboer H."/>
            <person name="Zhao S."/>
            <person name="Li Z."/>
            <person name="Zhang A."/>
            <person name="Wang D."/>
            <person name="Liang C."/>
        </authorList>
    </citation>
    <scope>NUCLEOTIDE SEQUENCE [LARGE SCALE GENOMIC DNA]</scope>
    <source>
        <strain evidence="3">cv. G1812</strain>
    </source>
</reference>
<feature type="region of interest" description="Disordered" evidence="1">
    <location>
        <begin position="39"/>
        <end position="72"/>
    </location>
</feature>
<feature type="chain" id="PRO_5035837984" evidence="2">
    <location>
        <begin position="25"/>
        <end position="123"/>
    </location>
</feature>
<dbReference type="Proteomes" id="UP000015106">
    <property type="component" value="Chromosome 3"/>
</dbReference>
<feature type="signal peptide" evidence="2">
    <location>
        <begin position="1"/>
        <end position="24"/>
    </location>
</feature>
<accession>A0A8R7TZS9</accession>